<evidence type="ECO:0000313" key="2">
    <source>
        <dbReference type="EMBL" id="GAG61442.1"/>
    </source>
</evidence>
<feature type="domain" description="Endonuclease/exonuclease/phosphatase" evidence="1">
    <location>
        <begin position="6"/>
        <end position="61"/>
    </location>
</feature>
<sequence length="65" mass="7778">MVEYYISWWNVENLFDVESSPERFPKLDRILKKELQGWDANVLEQKLLQLAKVIQKLNDNNVCKP</sequence>
<reference evidence="2" key="1">
    <citation type="journal article" date="2014" name="Front. Microbiol.">
        <title>High frequency of phylogenetically diverse reductive dehalogenase-homologous genes in deep subseafloor sedimentary metagenomes.</title>
        <authorList>
            <person name="Kawai M."/>
            <person name="Futagami T."/>
            <person name="Toyoda A."/>
            <person name="Takaki Y."/>
            <person name="Nishi S."/>
            <person name="Hori S."/>
            <person name="Arai W."/>
            <person name="Tsubouchi T."/>
            <person name="Morono Y."/>
            <person name="Uchiyama I."/>
            <person name="Ito T."/>
            <person name="Fujiyama A."/>
            <person name="Inagaki F."/>
            <person name="Takami H."/>
        </authorList>
    </citation>
    <scope>NUCLEOTIDE SEQUENCE</scope>
    <source>
        <strain evidence="2">Expedition CK06-06</strain>
    </source>
</reference>
<organism evidence="2">
    <name type="scientific">marine sediment metagenome</name>
    <dbReference type="NCBI Taxonomy" id="412755"/>
    <lineage>
        <taxon>unclassified sequences</taxon>
        <taxon>metagenomes</taxon>
        <taxon>ecological metagenomes</taxon>
    </lineage>
</organism>
<dbReference type="EMBL" id="BART01003784">
    <property type="protein sequence ID" value="GAG61442.1"/>
    <property type="molecule type" value="Genomic_DNA"/>
</dbReference>
<gene>
    <name evidence="2" type="ORF">S01H4_10082</name>
</gene>
<proteinExistence type="predicted"/>
<dbReference type="InterPro" id="IPR005135">
    <property type="entry name" value="Endo/exonuclease/phosphatase"/>
</dbReference>
<protein>
    <recommendedName>
        <fullName evidence="1">Endonuclease/exonuclease/phosphatase domain-containing protein</fullName>
    </recommendedName>
</protein>
<dbReference type="AlphaFoldDB" id="X0ZTW3"/>
<comment type="caution">
    <text evidence="2">The sequence shown here is derived from an EMBL/GenBank/DDBJ whole genome shotgun (WGS) entry which is preliminary data.</text>
</comment>
<evidence type="ECO:0000259" key="1">
    <source>
        <dbReference type="Pfam" id="PF19580"/>
    </source>
</evidence>
<dbReference type="GO" id="GO:0003824">
    <property type="term" value="F:catalytic activity"/>
    <property type="evidence" value="ECO:0007669"/>
    <property type="project" value="InterPro"/>
</dbReference>
<accession>X0ZTW3</accession>
<dbReference type="Pfam" id="PF19580">
    <property type="entry name" value="Exo_endo_phos_3"/>
    <property type="match status" value="1"/>
</dbReference>
<name>X0ZTW3_9ZZZZ</name>